<evidence type="ECO:0008006" key="4">
    <source>
        <dbReference type="Google" id="ProtNLM"/>
    </source>
</evidence>
<dbReference type="Proteomes" id="UP001230268">
    <property type="component" value="Unassembled WGS sequence"/>
</dbReference>
<evidence type="ECO:0000256" key="1">
    <source>
        <dbReference type="SAM" id="MobiDB-lite"/>
    </source>
</evidence>
<feature type="compositionally biased region" description="Acidic residues" evidence="1">
    <location>
        <begin position="48"/>
        <end position="59"/>
    </location>
</feature>
<reference evidence="2" key="1">
    <citation type="submission" date="2023-08" db="EMBL/GenBank/DDBJ databases">
        <title>Draft sequence of the Babesia gibsoni genome.</title>
        <authorList>
            <person name="Yamagishi J.Y."/>
            <person name="Xuan X.X."/>
        </authorList>
    </citation>
    <scope>NUCLEOTIDE SEQUENCE</scope>
    <source>
        <strain evidence="2">Azabu</strain>
    </source>
</reference>
<organism evidence="2 3">
    <name type="scientific">Babesia gibsoni</name>
    <dbReference type="NCBI Taxonomy" id="33632"/>
    <lineage>
        <taxon>Eukaryota</taxon>
        <taxon>Sar</taxon>
        <taxon>Alveolata</taxon>
        <taxon>Apicomplexa</taxon>
        <taxon>Aconoidasida</taxon>
        <taxon>Piroplasmida</taxon>
        <taxon>Babesiidae</taxon>
        <taxon>Babesia</taxon>
    </lineage>
</organism>
<accession>A0AAD8PFC8</accession>
<feature type="region of interest" description="Disordered" evidence="1">
    <location>
        <begin position="13"/>
        <end position="95"/>
    </location>
</feature>
<name>A0AAD8PFC8_BABGI</name>
<evidence type="ECO:0000313" key="2">
    <source>
        <dbReference type="EMBL" id="KAK1444275.1"/>
    </source>
</evidence>
<gene>
    <name evidence="2" type="ORF">BgAZ_101810</name>
</gene>
<comment type="caution">
    <text evidence="2">The sequence shown here is derived from an EMBL/GenBank/DDBJ whole genome shotgun (WGS) entry which is preliminary data.</text>
</comment>
<keyword evidence="3" id="KW-1185">Reference proteome</keyword>
<sequence>MFAKRFFLGRSRTPATEAISEDKASEDAVESSSMPSRATQPSGTPVSDNDDSMAVDVEENFSFRRGIKDGRLKSEATSNRNTYHKDNESSQGGRPCLSFTDDMDDEGVAIRKGIVSKMIDMDSPETDADENGDDVVKSYTVKKLIKTKVGTDLRRAMTKDGNADIINGMNLDVDGDSFMDNDYGPVDFDVENNRIKRAVIGERGTLRNRQMFGVSLDADEEEMHYYDHPYEEEKMQEDSINEPYQYISVTPFLNSHMDKVRDEIEDLRRNITERRHKLNASQSTPKHYEEVMKSIEENLEMFSTLSKEAQALGGLMESKLAPVNKYINGLYNNRKDVSDSWYRMSRWLMCDFLRSMGIHANYSCGYLDETDDDGYDVATNIENTFESRIEKIQSIKSEQRKLALARAALQGQHEQDRSLHNGTKPSITECFTMDISVETMQNVYPHSLELEAIDVDMMDDVLSKYRSIKSALSAFANVKKEHADDFMQLKIAERLKPIYKLYALIDLLKWDPLEREGGCQQGSLVEREWFQCVKNFSPEYIPTLMLEVMIPAAINAIESWNITSYSQSMLLSSLLADVIKNLPNDSIVGEIEKVSTVFFKTVESRVSVLCVKDIGNVIKDQSIAGYAKFQAVQISRNIMCFEKIFTPNNLTNVIFSKMFIEYLMPLLDFQQLMDALAVAQFFAFTASLSPQLMVKNKTNAIVKSTVYAISERNWQNSVDEEGVLEKLNLKFTNADYLSIIDKSFGKGP</sequence>
<proteinExistence type="predicted"/>
<evidence type="ECO:0000313" key="3">
    <source>
        <dbReference type="Proteomes" id="UP001230268"/>
    </source>
</evidence>
<protein>
    <recommendedName>
        <fullName evidence="4">GCF C-terminal domain-containing protein</fullName>
    </recommendedName>
</protein>
<dbReference type="EMBL" id="JAVEPI010000001">
    <property type="protein sequence ID" value="KAK1444275.1"/>
    <property type="molecule type" value="Genomic_DNA"/>
</dbReference>
<dbReference type="AlphaFoldDB" id="A0AAD8PFC8"/>
<feature type="compositionally biased region" description="Polar residues" evidence="1">
    <location>
        <begin position="30"/>
        <end position="47"/>
    </location>
</feature>